<organism evidence="3 4">
    <name type="scientific">Promicromonospora thailandica</name>
    <dbReference type="NCBI Taxonomy" id="765201"/>
    <lineage>
        <taxon>Bacteria</taxon>
        <taxon>Bacillati</taxon>
        <taxon>Actinomycetota</taxon>
        <taxon>Actinomycetes</taxon>
        <taxon>Micrococcales</taxon>
        <taxon>Promicromonosporaceae</taxon>
        <taxon>Promicromonospora</taxon>
    </lineage>
</organism>
<dbReference type="PANTHER" id="PTHR34385:SF1">
    <property type="entry name" value="PEPTIDOGLYCAN L-ALANYL-D-GLUTAMATE ENDOPEPTIDASE CWLK"/>
    <property type="match status" value="1"/>
</dbReference>
<dbReference type="GO" id="GO:0006508">
    <property type="term" value="P:proteolysis"/>
    <property type="evidence" value="ECO:0007669"/>
    <property type="project" value="InterPro"/>
</dbReference>
<accession>A0A9X2K0V6</accession>
<comment type="caution">
    <text evidence="3">The sequence shown here is derived from an EMBL/GenBank/DDBJ whole genome shotgun (WGS) entry which is preliminary data.</text>
</comment>
<dbReference type="SUPFAM" id="SSF55166">
    <property type="entry name" value="Hedgehog/DD-peptidase"/>
    <property type="match status" value="1"/>
</dbReference>
<proteinExistence type="predicted"/>
<dbReference type="EMBL" id="JAMTCS010000019">
    <property type="protein sequence ID" value="MCP2267439.1"/>
    <property type="molecule type" value="Genomic_DNA"/>
</dbReference>
<feature type="domain" description="D-alanyl-D-alanine carboxypeptidase-like core" evidence="2">
    <location>
        <begin position="226"/>
        <end position="332"/>
    </location>
</feature>
<dbReference type="InterPro" id="IPR009045">
    <property type="entry name" value="Zn_M74/Hedgehog-like"/>
</dbReference>
<keyword evidence="3" id="KW-0121">Carboxypeptidase</keyword>
<dbReference type="Gene3D" id="3.30.1380.10">
    <property type="match status" value="1"/>
</dbReference>
<sequence>MRLSVAVTVVAVLTLGGGASAWYVLSSADDLADQTAAARQLLTASDGKVEDSSTRVALTAQIDAADAFLAEPLLTRVLTGNEETAEALTAATDDVRTAMVEFARTQVEQARAGLGAAEARALKYYEATEGLGADEGVRARLQGAIDSTANAGTAADQSLAGTDLAALERAARDLSTSRSVITLATDTLAEAQDAVTCPEDDQTWHPDSGKVPESDLAPIPWDPGFRIRADVLESFVALDAAYQAEFGVHLTINSAYRTYEEQTELYDPSSPIAAAPGCSNHGLGLAVDIGGGVQTFDTPQYTWLKQNAGAHGWTHPDFAEPDGRVPEPWHWESELARPES</sequence>
<evidence type="ECO:0000313" key="3">
    <source>
        <dbReference type="EMBL" id="MCP2267439.1"/>
    </source>
</evidence>
<keyword evidence="3" id="KW-0645">Protease</keyword>
<reference evidence="3" key="1">
    <citation type="submission" date="2022-06" db="EMBL/GenBank/DDBJ databases">
        <title>Genomic Encyclopedia of Archaeal and Bacterial Type Strains, Phase II (KMG-II): from individual species to whole genera.</title>
        <authorList>
            <person name="Goeker M."/>
        </authorList>
    </citation>
    <scope>NUCLEOTIDE SEQUENCE</scope>
    <source>
        <strain evidence="3">DSM 26652</strain>
    </source>
</reference>
<evidence type="ECO:0000313" key="4">
    <source>
        <dbReference type="Proteomes" id="UP001139493"/>
    </source>
</evidence>
<evidence type="ECO:0000259" key="2">
    <source>
        <dbReference type="Pfam" id="PF02557"/>
    </source>
</evidence>
<dbReference type="CDD" id="cd14814">
    <property type="entry name" value="Peptidase_M15"/>
    <property type="match status" value="1"/>
</dbReference>
<dbReference type="Proteomes" id="UP001139493">
    <property type="component" value="Unassembled WGS sequence"/>
</dbReference>
<gene>
    <name evidence="3" type="ORF">APR03_004816</name>
</gene>
<name>A0A9X2K0V6_9MICO</name>
<dbReference type="Pfam" id="PF02557">
    <property type="entry name" value="VanY"/>
    <property type="match status" value="1"/>
</dbReference>
<dbReference type="AlphaFoldDB" id="A0A9X2K0V6"/>
<dbReference type="InterPro" id="IPR052179">
    <property type="entry name" value="DD-CPase-like"/>
</dbReference>
<dbReference type="InterPro" id="IPR003709">
    <property type="entry name" value="VanY-like_core_dom"/>
</dbReference>
<protein>
    <submittedName>
        <fullName evidence="3">D-alanyl-D-alanine carboxypeptidase</fullName>
    </submittedName>
</protein>
<keyword evidence="3" id="KW-0378">Hydrolase</keyword>
<evidence type="ECO:0000256" key="1">
    <source>
        <dbReference type="SAM" id="MobiDB-lite"/>
    </source>
</evidence>
<feature type="region of interest" description="Disordered" evidence="1">
    <location>
        <begin position="319"/>
        <end position="340"/>
    </location>
</feature>
<keyword evidence="4" id="KW-1185">Reference proteome</keyword>
<dbReference type="GO" id="GO:0004180">
    <property type="term" value="F:carboxypeptidase activity"/>
    <property type="evidence" value="ECO:0007669"/>
    <property type="project" value="UniProtKB-KW"/>
</dbReference>
<dbReference type="PANTHER" id="PTHR34385">
    <property type="entry name" value="D-ALANYL-D-ALANINE CARBOXYPEPTIDASE"/>
    <property type="match status" value="1"/>
</dbReference>